<gene>
    <name evidence="2" type="ORF">H8716_03455</name>
</gene>
<dbReference type="RefSeq" id="WP_249307111.1">
    <property type="nucleotide sequence ID" value="NZ_JACRSZ010000001.1"/>
</dbReference>
<name>A0ABR7N6X5_9FIRM</name>
<proteinExistence type="predicted"/>
<evidence type="ECO:0000256" key="1">
    <source>
        <dbReference type="SAM" id="Phobius"/>
    </source>
</evidence>
<protein>
    <submittedName>
        <fullName evidence="2">DUF624 domain-containing protein</fullName>
    </submittedName>
</protein>
<keyword evidence="1" id="KW-1133">Transmembrane helix</keyword>
<accession>A0ABR7N6X5</accession>
<reference evidence="2 3" key="1">
    <citation type="submission" date="2020-08" db="EMBL/GenBank/DDBJ databases">
        <title>Genome public.</title>
        <authorList>
            <person name="Liu C."/>
            <person name="Sun Q."/>
        </authorList>
    </citation>
    <scope>NUCLEOTIDE SEQUENCE [LARGE SCALE GENOMIC DNA]</scope>
    <source>
        <strain evidence="2 3">NSJ-46</strain>
    </source>
</reference>
<comment type="caution">
    <text evidence="2">The sequence shown here is derived from an EMBL/GenBank/DDBJ whole genome shotgun (WGS) entry which is preliminary data.</text>
</comment>
<keyword evidence="1" id="KW-0472">Membrane</keyword>
<feature type="transmembrane region" description="Helical" evidence="1">
    <location>
        <begin position="46"/>
        <end position="70"/>
    </location>
</feature>
<dbReference type="EMBL" id="JACRSZ010000001">
    <property type="protein sequence ID" value="MBC8572150.1"/>
    <property type="molecule type" value="Genomic_DNA"/>
</dbReference>
<keyword evidence="1" id="KW-0812">Transmembrane</keyword>
<sequence>MSGYGKKIADWYFGNNDREKETPRGGPARVLYLCWNYTGKLCLSEFLFLLCCIPVVTIPAALCAQNAYLGKMFRNGYGFDLSDYWKEFKSSLWKHLPAGLLLGILGFYGYYLMSLAGNFTGSSIQSLLLGVGTGVILVTLTVSGWYFVQASMLELSVRQLLQNAWILALAEWKRSLIFMAESLVFAGFMLLAVPFSLILLIPGMALYLLSAYAAIEPGIEQRVVQPFERGLRMSALQTEVRRCEDAYDKGDCEGQRSIRGHRFKYYQRKGKGQ</sequence>
<dbReference type="Proteomes" id="UP000657421">
    <property type="component" value="Unassembled WGS sequence"/>
</dbReference>
<evidence type="ECO:0000313" key="2">
    <source>
        <dbReference type="EMBL" id="MBC8572150.1"/>
    </source>
</evidence>
<feature type="transmembrane region" description="Helical" evidence="1">
    <location>
        <begin position="124"/>
        <end position="148"/>
    </location>
</feature>
<evidence type="ECO:0000313" key="3">
    <source>
        <dbReference type="Proteomes" id="UP000657421"/>
    </source>
</evidence>
<dbReference type="InterPro" id="IPR006938">
    <property type="entry name" value="DUF624"/>
</dbReference>
<organism evidence="2 3">
    <name type="scientific">Jingyaoa shaoxingensis</name>
    <dbReference type="NCBI Taxonomy" id="2763671"/>
    <lineage>
        <taxon>Bacteria</taxon>
        <taxon>Bacillati</taxon>
        <taxon>Bacillota</taxon>
        <taxon>Clostridia</taxon>
        <taxon>Lachnospirales</taxon>
        <taxon>Lachnospiraceae</taxon>
        <taxon>Jingyaoa</taxon>
    </lineage>
</organism>
<keyword evidence="3" id="KW-1185">Reference proteome</keyword>
<feature type="transmembrane region" description="Helical" evidence="1">
    <location>
        <begin position="183"/>
        <end position="209"/>
    </location>
</feature>
<feature type="transmembrane region" description="Helical" evidence="1">
    <location>
        <begin position="91"/>
        <end position="112"/>
    </location>
</feature>
<dbReference type="Pfam" id="PF04854">
    <property type="entry name" value="DUF624"/>
    <property type="match status" value="1"/>
</dbReference>